<name>A0ABN8T9L8_9ENTR</name>
<dbReference type="RefSeq" id="WP_253897874.1">
    <property type="nucleotide sequence ID" value="NZ_CALSBS010000007.1"/>
</dbReference>
<organism evidence="2 3">
    <name type="scientific">Pseudocitrobacter vendiensis</name>
    <dbReference type="NCBI Taxonomy" id="2488306"/>
    <lineage>
        <taxon>Bacteria</taxon>
        <taxon>Pseudomonadati</taxon>
        <taxon>Pseudomonadota</taxon>
        <taxon>Gammaproteobacteria</taxon>
        <taxon>Enterobacterales</taxon>
        <taxon>Enterobacteriaceae</taxon>
        <taxon>Pseudocitrobacter</taxon>
    </lineage>
</organism>
<dbReference type="PANTHER" id="PTHR45398">
    <property type="match status" value="1"/>
</dbReference>
<dbReference type="PANTHER" id="PTHR45398:SF1">
    <property type="entry name" value="ENZYME, PUTATIVE (JCVI)-RELATED"/>
    <property type="match status" value="1"/>
</dbReference>
<dbReference type="InterPro" id="IPR000873">
    <property type="entry name" value="AMP-dep_synth/lig_dom"/>
</dbReference>
<gene>
    <name evidence="2" type="ORF">FBBNIHIM_10200</name>
</gene>
<dbReference type="InterPro" id="IPR045851">
    <property type="entry name" value="AMP-bd_C_sf"/>
</dbReference>
<dbReference type="Gene3D" id="3.40.50.12780">
    <property type="entry name" value="N-terminal domain of ligase-like"/>
    <property type="match status" value="1"/>
</dbReference>
<dbReference type="EMBL" id="CALSBS010000007">
    <property type="protein sequence ID" value="CAH6637182.1"/>
    <property type="molecule type" value="Genomic_DNA"/>
</dbReference>
<dbReference type="Proteomes" id="UP001152651">
    <property type="component" value="Unassembled WGS sequence"/>
</dbReference>
<keyword evidence="3" id="KW-1185">Reference proteome</keyword>
<dbReference type="SUPFAM" id="SSF56801">
    <property type="entry name" value="Acetyl-CoA synthetase-like"/>
    <property type="match status" value="1"/>
</dbReference>
<feature type="domain" description="AMP-dependent synthetase/ligase" evidence="1">
    <location>
        <begin position="107"/>
        <end position="299"/>
    </location>
</feature>
<proteinExistence type="predicted"/>
<protein>
    <submittedName>
        <fullName evidence="2">Acyl-CoA synthetase</fullName>
    </submittedName>
</protein>
<evidence type="ECO:0000313" key="2">
    <source>
        <dbReference type="EMBL" id="CAH6637182.1"/>
    </source>
</evidence>
<sequence>MNAPRPLSCWLSTERPDTTPVAWSGERLWRLGQLRNDVATHCAWLQTQKGQRWALCLEESYLFLVALLATLHAGKTPVLPGHARPLQLEEQRALFDGVLSDGPLNWNGPLRIINSHDREDAQPLPAVPEDAGLELFTSGSTGQPKRIYKSLVALDAESALLAARFTGRLADCRVVSSVSPQHLYGLTFRIFLPMSLGLPLHADTLAWPEQLAALDTRSRYLFISSPAFLKHLDTRLTAPDVAMVLTAGGMLHWRDAQHAHLWLHIWPDEIYGSSETGVLAWRQRSMDDTPWQPFPGVTFTAENDNWRVTSPLIAEPGGLVLEDALRFTANNHFHLLGRRGRIVKIADKRISLAEVEQRVLSLAGVRDAAAILITRGTRQSIGVLLVLDDAMRQAWQRASRKQELAWRQALRPWLESVALPRYWRVVDAIPTNTMNKRIDAQLQECFHDHVAR</sequence>
<evidence type="ECO:0000313" key="3">
    <source>
        <dbReference type="Proteomes" id="UP001152651"/>
    </source>
</evidence>
<dbReference type="InterPro" id="IPR042099">
    <property type="entry name" value="ANL_N_sf"/>
</dbReference>
<dbReference type="Pfam" id="PF00501">
    <property type="entry name" value="AMP-binding"/>
    <property type="match status" value="1"/>
</dbReference>
<dbReference type="Gene3D" id="3.30.300.30">
    <property type="match status" value="1"/>
</dbReference>
<accession>A0ABN8T9L8</accession>
<comment type="caution">
    <text evidence="2">The sequence shown here is derived from an EMBL/GenBank/DDBJ whole genome shotgun (WGS) entry which is preliminary data.</text>
</comment>
<evidence type="ECO:0000259" key="1">
    <source>
        <dbReference type="Pfam" id="PF00501"/>
    </source>
</evidence>
<reference evidence="2" key="1">
    <citation type="submission" date="2022-05" db="EMBL/GenBank/DDBJ databases">
        <authorList>
            <person name="Blom J."/>
        </authorList>
    </citation>
    <scope>NUCLEOTIDE SEQUENCE</scope>
    <source>
        <strain evidence="2">Type strain: CPO20170097</strain>
    </source>
</reference>